<keyword evidence="3" id="KW-0233">DNA recombination</keyword>
<evidence type="ECO:0000313" key="6">
    <source>
        <dbReference type="Proteomes" id="UP000051587"/>
    </source>
</evidence>
<sequence>MVIGRDSMKVSYPGLLEERLPSGNLRYRVRQDGNPKRRIALTVGPDHPDFIEQYLTARAGKQPQKANPRISNAIPQSIEWLVLKYLDAMNKMVDSGLMSPDTQKQRKSMLNRFSSEYGEYALQMPSEKLVEFRDTMSGTPGAADNMVKTIRAMYVWAIERGICSVNPATGIGKINKGKGGAKPWTIEDLKNYKAVHPPGTAAHLCLTLFMFTACRISDAVRLGRGNEELIDGILALRWQPTKKGSAEVVIPIMPPLYKATRAPKVQGEKYLLTEYGRPFKSPEGLRNRFRKWCDDAGLEGLSSHGIRKATGHLLAHEGCTQYQIMTIHGHTQAKTSEVYTQGVERWRLAADAMRKLEGMEW</sequence>
<protein>
    <submittedName>
        <fullName evidence="5">Site-specific recombinase XerD</fullName>
    </submittedName>
</protein>
<name>A0A0N7LWB6_THAGE</name>
<keyword evidence="2" id="KW-0238">DNA-binding</keyword>
<dbReference type="AlphaFoldDB" id="A0A0N7LWB6"/>
<dbReference type="Gene3D" id="1.10.443.10">
    <property type="entry name" value="Intergrase catalytic core"/>
    <property type="match status" value="1"/>
</dbReference>
<dbReference type="InterPro" id="IPR011010">
    <property type="entry name" value="DNA_brk_join_enz"/>
</dbReference>
<keyword evidence="6" id="KW-1185">Reference proteome</keyword>
<proteinExistence type="predicted"/>
<dbReference type="PANTHER" id="PTHR30349">
    <property type="entry name" value="PHAGE INTEGRASE-RELATED"/>
    <property type="match status" value="1"/>
</dbReference>
<dbReference type="EMBL" id="CYSA01000028">
    <property type="protein sequence ID" value="CUH68642.1"/>
    <property type="molecule type" value="Genomic_DNA"/>
</dbReference>
<dbReference type="PANTHER" id="PTHR30349:SF84">
    <property type="entry name" value="PHAGE-RELATED INTEGRASE"/>
    <property type="match status" value="1"/>
</dbReference>
<dbReference type="InterPro" id="IPR013762">
    <property type="entry name" value="Integrase-like_cat_sf"/>
</dbReference>
<dbReference type="Pfam" id="PF00589">
    <property type="entry name" value="Phage_integrase"/>
    <property type="match status" value="1"/>
</dbReference>
<dbReference type="InterPro" id="IPR050090">
    <property type="entry name" value="Tyrosine_recombinase_XerCD"/>
</dbReference>
<reference evidence="5 6" key="1">
    <citation type="submission" date="2015-09" db="EMBL/GenBank/DDBJ databases">
        <authorList>
            <consortium name="Swine Surveillance"/>
        </authorList>
    </citation>
    <scope>NUCLEOTIDE SEQUENCE [LARGE SCALE GENOMIC DNA]</scope>
    <source>
        <strain evidence="5 6">CECT 4357</strain>
    </source>
</reference>
<organism evidence="5 6">
    <name type="scientific">Thalassovita gelatinovora</name>
    <name type="common">Thalassobius gelatinovorus</name>
    <dbReference type="NCBI Taxonomy" id="53501"/>
    <lineage>
        <taxon>Bacteria</taxon>
        <taxon>Pseudomonadati</taxon>
        <taxon>Pseudomonadota</taxon>
        <taxon>Alphaproteobacteria</taxon>
        <taxon>Rhodobacterales</taxon>
        <taxon>Roseobacteraceae</taxon>
        <taxon>Thalassovita</taxon>
    </lineage>
</organism>
<feature type="domain" description="Tyr recombinase" evidence="4">
    <location>
        <begin position="179"/>
        <end position="353"/>
    </location>
</feature>
<dbReference type="PROSITE" id="PS51898">
    <property type="entry name" value="TYR_RECOMBINASE"/>
    <property type="match status" value="1"/>
</dbReference>
<dbReference type="GO" id="GO:0015074">
    <property type="term" value="P:DNA integration"/>
    <property type="evidence" value="ECO:0007669"/>
    <property type="project" value="UniProtKB-KW"/>
</dbReference>
<dbReference type="Gene3D" id="1.10.150.130">
    <property type="match status" value="1"/>
</dbReference>
<dbReference type="Proteomes" id="UP000051587">
    <property type="component" value="Unassembled WGS sequence"/>
</dbReference>
<dbReference type="InterPro" id="IPR010998">
    <property type="entry name" value="Integrase_recombinase_N"/>
</dbReference>
<gene>
    <name evidence="5" type="ORF">TG4357_03713</name>
</gene>
<keyword evidence="1" id="KW-0229">DNA integration</keyword>
<evidence type="ECO:0000256" key="3">
    <source>
        <dbReference type="ARBA" id="ARBA00023172"/>
    </source>
</evidence>
<evidence type="ECO:0000256" key="1">
    <source>
        <dbReference type="ARBA" id="ARBA00022908"/>
    </source>
</evidence>
<dbReference type="STRING" id="53501.SAMN04488043_106174"/>
<evidence type="ECO:0000313" key="5">
    <source>
        <dbReference type="EMBL" id="CUH68642.1"/>
    </source>
</evidence>
<evidence type="ECO:0000256" key="2">
    <source>
        <dbReference type="ARBA" id="ARBA00023125"/>
    </source>
</evidence>
<dbReference type="GO" id="GO:0006310">
    <property type="term" value="P:DNA recombination"/>
    <property type="evidence" value="ECO:0007669"/>
    <property type="project" value="UniProtKB-KW"/>
</dbReference>
<accession>A0A0N7LWB6</accession>
<dbReference type="InterPro" id="IPR002104">
    <property type="entry name" value="Integrase_catalytic"/>
</dbReference>
<evidence type="ECO:0000259" key="4">
    <source>
        <dbReference type="PROSITE" id="PS51898"/>
    </source>
</evidence>
<dbReference type="GO" id="GO:0003677">
    <property type="term" value="F:DNA binding"/>
    <property type="evidence" value="ECO:0007669"/>
    <property type="project" value="UniProtKB-KW"/>
</dbReference>
<dbReference type="SUPFAM" id="SSF56349">
    <property type="entry name" value="DNA breaking-rejoining enzymes"/>
    <property type="match status" value="1"/>
</dbReference>